<evidence type="ECO:0000256" key="2">
    <source>
        <dbReference type="SAM" id="MobiDB-lite"/>
    </source>
</evidence>
<evidence type="ECO:0000313" key="4">
    <source>
        <dbReference type="Proteomes" id="UP000000600"/>
    </source>
</evidence>
<dbReference type="OrthoDB" id="308119at2759"/>
<feature type="region of interest" description="Disordered" evidence="2">
    <location>
        <begin position="223"/>
        <end position="243"/>
    </location>
</feature>
<dbReference type="GeneID" id="5034061"/>
<dbReference type="HOGENOM" id="CLU_830188_0_0_1"/>
<sequence length="335" mass="39775">MHKTYQFDSNQKPKIKDLCLEDKKKIGKLIKRLAQEREEKEILLKKLADMQQSEQKQQRLQTEIEKLDEEISQLQDQEKQSHYQTPQLQTQSKQKLLYKFENDDENIHQSPNFKVLNQINQDQKSLPLKLTNKYKTSMVQQQSQQQPVVQQKKSSKKKKEILMKKIQEFEKIVNRLNFSNEQSIELTTNRKSEEQNSQLNNTSYLQNVFQKLLNIEQQSLPTQQTVRSEQQSEIQQNQFQQPPQYNEDDLIIQLLNSDASSYKPKNQNTLNNISNVSRQKQQHSRNNSTILQNENQQKKQKITFDQIPSPIVQDAYCKNVVQKYNSLLQELNRQQ</sequence>
<keyword evidence="1" id="KW-0175">Coiled coil</keyword>
<accession>A0DCW2</accession>
<dbReference type="KEGG" id="ptm:GSPATT00015738001"/>
<gene>
    <name evidence="3" type="ORF">GSPATT00015738001</name>
</gene>
<proteinExistence type="predicted"/>
<evidence type="ECO:0000256" key="1">
    <source>
        <dbReference type="SAM" id="Coils"/>
    </source>
</evidence>
<dbReference type="EMBL" id="CT868385">
    <property type="protein sequence ID" value="CAK80879.1"/>
    <property type="molecule type" value="Genomic_DNA"/>
</dbReference>
<dbReference type="Proteomes" id="UP000000600">
    <property type="component" value="Unassembled WGS sequence"/>
</dbReference>
<feature type="coiled-coil region" evidence="1">
    <location>
        <begin position="26"/>
        <end position="84"/>
    </location>
</feature>
<dbReference type="AlphaFoldDB" id="A0DCW2"/>
<evidence type="ECO:0000313" key="3">
    <source>
        <dbReference type="EMBL" id="CAK80879.1"/>
    </source>
</evidence>
<name>A0DCW2_PARTE</name>
<organism evidence="3 4">
    <name type="scientific">Paramecium tetraurelia</name>
    <dbReference type="NCBI Taxonomy" id="5888"/>
    <lineage>
        <taxon>Eukaryota</taxon>
        <taxon>Sar</taxon>
        <taxon>Alveolata</taxon>
        <taxon>Ciliophora</taxon>
        <taxon>Intramacronucleata</taxon>
        <taxon>Oligohymenophorea</taxon>
        <taxon>Peniculida</taxon>
        <taxon>Parameciidae</taxon>
        <taxon>Paramecium</taxon>
    </lineage>
</organism>
<dbReference type="STRING" id="5888.A0DCW2"/>
<dbReference type="RefSeq" id="XP_001448276.1">
    <property type="nucleotide sequence ID" value="XM_001448239.1"/>
</dbReference>
<keyword evidence="4" id="KW-1185">Reference proteome</keyword>
<dbReference type="InParanoid" id="A0DCW2"/>
<feature type="compositionally biased region" description="Low complexity" evidence="2">
    <location>
        <begin position="228"/>
        <end position="243"/>
    </location>
</feature>
<reference evidence="3 4" key="1">
    <citation type="journal article" date="2006" name="Nature">
        <title>Global trends of whole-genome duplications revealed by the ciliate Paramecium tetraurelia.</title>
        <authorList>
            <consortium name="Genoscope"/>
            <person name="Aury J.-M."/>
            <person name="Jaillon O."/>
            <person name="Duret L."/>
            <person name="Noel B."/>
            <person name="Jubin C."/>
            <person name="Porcel B.M."/>
            <person name="Segurens B."/>
            <person name="Daubin V."/>
            <person name="Anthouard V."/>
            <person name="Aiach N."/>
            <person name="Arnaiz O."/>
            <person name="Billaut A."/>
            <person name="Beisson J."/>
            <person name="Blanc I."/>
            <person name="Bouhouche K."/>
            <person name="Camara F."/>
            <person name="Duharcourt S."/>
            <person name="Guigo R."/>
            <person name="Gogendeau D."/>
            <person name="Katinka M."/>
            <person name="Keller A.-M."/>
            <person name="Kissmehl R."/>
            <person name="Klotz C."/>
            <person name="Koll F."/>
            <person name="Le Moue A."/>
            <person name="Lepere C."/>
            <person name="Malinsky S."/>
            <person name="Nowacki M."/>
            <person name="Nowak J.K."/>
            <person name="Plattner H."/>
            <person name="Poulain J."/>
            <person name="Ruiz F."/>
            <person name="Serrano V."/>
            <person name="Zagulski M."/>
            <person name="Dessen P."/>
            <person name="Betermier M."/>
            <person name="Weissenbach J."/>
            <person name="Scarpelli C."/>
            <person name="Schachter V."/>
            <person name="Sperling L."/>
            <person name="Meyer E."/>
            <person name="Cohen J."/>
            <person name="Wincker P."/>
        </authorList>
    </citation>
    <scope>NUCLEOTIDE SEQUENCE [LARGE SCALE GENOMIC DNA]</scope>
    <source>
        <strain evidence="3 4">Stock d4-2</strain>
    </source>
</reference>
<dbReference type="OMA" id="QEKQSHY"/>
<protein>
    <submittedName>
        <fullName evidence="3">Uncharacterized protein</fullName>
    </submittedName>
</protein>